<proteinExistence type="predicted"/>
<dbReference type="EMBL" id="MT143187">
    <property type="protein sequence ID" value="QJA93915.1"/>
    <property type="molecule type" value="Genomic_DNA"/>
</dbReference>
<dbReference type="AlphaFoldDB" id="A0A6M3LM84"/>
<organism evidence="1">
    <name type="scientific">viral metagenome</name>
    <dbReference type="NCBI Taxonomy" id="1070528"/>
    <lineage>
        <taxon>unclassified sequences</taxon>
        <taxon>metagenomes</taxon>
        <taxon>organismal metagenomes</taxon>
    </lineage>
</organism>
<reference evidence="1" key="1">
    <citation type="submission" date="2020-03" db="EMBL/GenBank/DDBJ databases">
        <title>The deep terrestrial virosphere.</title>
        <authorList>
            <person name="Holmfeldt K."/>
            <person name="Nilsson E."/>
            <person name="Simone D."/>
            <person name="Lopez-Fernandez M."/>
            <person name="Wu X."/>
            <person name="de Brujin I."/>
            <person name="Lundin D."/>
            <person name="Andersson A."/>
            <person name="Bertilsson S."/>
            <person name="Dopson M."/>
        </authorList>
    </citation>
    <scope>NUCLEOTIDE SEQUENCE</scope>
    <source>
        <strain evidence="1">MM415B04082</strain>
    </source>
</reference>
<protein>
    <submittedName>
        <fullName evidence="1">Uncharacterized protein</fullName>
    </submittedName>
</protein>
<evidence type="ECO:0000313" key="1">
    <source>
        <dbReference type="EMBL" id="QJA93915.1"/>
    </source>
</evidence>
<name>A0A6M3LM84_9ZZZZ</name>
<gene>
    <name evidence="1" type="ORF">MM415B04082_0007</name>
</gene>
<accession>A0A6M3LM84</accession>
<sequence>MERYITEIWPAMETLPKWTQAAIKKGTLFNECFKRLAELEGYEQKRTEGPPPKREGWYWARLNGAKDWECLHIYNNGEIFSTTGGLLAGWQYRIGEYIGPLCPPPVEEAGDD</sequence>